<feature type="domain" description="SLH" evidence="2">
    <location>
        <begin position="99"/>
        <end position="161"/>
    </location>
</feature>
<dbReference type="AlphaFoldDB" id="A0A0P7YPL8"/>
<evidence type="ECO:0000259" key="2">
    <source>
        <dbReference type="PROSITE" id="PS51272"/>
    </source>
</evidence>
<gene>
    <name evidence="3" type="ORF">HLUCCA11_22605</name>
</gene>
<feature type="domain" description="SLH" evidence="2">
    <location>
        <begin position="35"/>
        <end position="98"/>
    </location>
</feature>
<evidence type="ECO:0000313" key="4">
    <source>
        <dbReference type="Proteomes" id="UP000050465"/>
    </source>
</evidence>
<sequence length="311" mass="33575">MMSEQDWSTKKVAAIIAGVGAISLLPGALLLSAQAQTTYLDVSNDYWAQPFIRQLSQANILTGYPDGTFKPQQAIDRDEYAAVLRQAFNAEPVKFIPQASTFEDVPTDYWANDAIKETYEAGFLGTPKPNKFEPKTEITRVNAIVALVEGLGSEQILANAPTIVALPAAAESVQPVRRQKAANPLMFPIAATTVMQLFAPPAQAVPPSAQANSTNPDSGTAAPLDLSQYYADADTIPDYAQDEVAIATEAGLIVNYPDPKLFNPNQPISRGETAALIYQVLENRGELEPLPADSDLVKYVVKPKPQITQDD</sequence>
<dbReference type="PANTHER" id="PTHR43308">
    <property type="entry name" value="OUTER MEMBRANE PROTEIN ALPHA-RELATED"/>
    <property type="match status" value="1"/>
</dbReference>
<organism evidence="3 4">
    <name type="scientific">Phormidesmis priestleyi Ana</name>
    <dbReference type="NCBI Taxonomy" id="1666911"/>
    <lineage>
        <taxon>Bacteria</taxon>
        <taxon>Bacillati</taxon>
        <taxon>Cyanobacteriota</taxon>
        <taxon>Cyanophyceae</taxon>
        <taxon>Leptolyngbyales</taxon>
        <taxon>Leptolyngbyaceae</taxon>
        <taxon>Phormidesmis</taxon>
    </lineage>
</organism>
<evidence type="ECO:0000256" key="1">
    <source>
        <dbReference type="SAM" id="MobiDB-lite"/>
    </source>
</evidence>
<dbReference type="InterPro" id="IPR001119">
    <property type="entry name" value="SLH_dom"/>
</dbReference>
<comment type="caution">
    <text evidence="3">The sequence shown here is derived from an EMBL/GenBank/DDBJ whole genome shotgun (WGS) entry which is preliminary data.</text>
</comment>
<name>A0A0P7YPL8_9CYAN</name>
<feature type="region of interest" description="Disordered" evidence="1">
    <location>
        <begin position="204"/>
        <end position="223"/>
    </location>
</feature>
<proteinExistence type="predicted"/>
<dbReference type="PANTHER" id="PTHR43308:SF5">
    <property type="entry name" value="S-LAYER PROTEIN _ PEPTIDOGLYCAN ENDO-BETA-N-ACETYLGLUCOSAMINIDASE"/>
    <property type="match status" value="1"/>
</dbReference>
<dbReference type="Pfam" id="PF00395">
    <property type="entry name" value="SLH"/>
    <property type="match status" value="3"/>
</dbReference>
<protein>
    <submittedName>
        <fullName evidence="3">S-layer homology domain</fullName>
    </submittedName>
</protein>
<dbReference type="Proteomes" id="UP000050465">
    <property type="component" value="Unassembled WGS sequence"/>
</dbReference>
<dbReference type="EMBL" id="LJZR01000075">
    <property type="protein sequence ID" value="KPQ31957.1"/>
    <property type="molecule type" value="Genomic_DNA"/>
</dbReference>
<reference evidence="3 4" key="1">
    <citation type="submission" date="2015-09" db="EMBL/GenBank/DDBJ databases">
        <title>Identification and resolution of microdiversity through metagenomic sequencing of parallel consortia.</title>
        <authorList>
            <person name="Nelson W.C."/>
            <person name="Romine M.F."/>
            <person name="Lindemann S.R."/>
        </authorList>
    </citation>
    <scope>NUCLEOTIDE SEQUENCE [LARGE SCALE GENOMIC DNA]</scope>
    <source>
        <strain evidence="3">Ana</strain>
    </source>
</reference>
<dbReference type="InterPro" id="IPR051465">
    <property type="entry name" value="Cell_Envelope_Struct_Comp"/>
</dbReference>
<evidence type="ECO:0000313" key="3">
    <source>
        <dbReference type="EMBL" id="KPQ31957.1"/>
    </source>
</evidence>
<dbReference type="PATRIC" id="fig|1666911.3.peg.4535"/>
<dbReference type="PROSITE" id="PS51272">
    <property type="entry name" value="SLH"/>
    <property type="match status" value="3"/>
</dbReference>
<accession>A0A0P7YPL8</accession>
<feature type="domain" description="SLH" evidence="2">
    <location>
        <begin position="227"/>
        <end position="291"/>
    </location>
</feature>
<dbReference type="STRING" id="1666911.HLUCCA11_22605"/>